<gene>
    <name evidence="2" type="ORF">HERIO_916</name>
</gene>
<sequence length="117" mass="13889">MNRSIILKALLFIIKINGTEEYSLQLEEEYKKQGTNSNEQDKLNEDFELEYDKKFEKLDESGKENSETKSDDQNPFIKKYKSSFDLIINADSVFEFYYSEKIKCISDYYHPIILKNS</sequence>
<dbReference type="Proteomes" id="UP000192356">
    <property type="component" value="Unassembled WGS sequence"/>
</dbReference>
<dbReference type="AlphaFoldDB" id="A0A1X0QBR1"/>
<comment type="caution">
    <text evidence="2">The sequence shown here is derived from an EMBL/GenBank/DDBJ whole genome shotgun (WGS) entry which is preliminary data.</text>
</comment>
<dbReference type="VEuPathDB" id="MicrosporidiaDB:HERIO_916"/>
<proteinExistence type="predicted"/>
<evidence type="ECO:0000313" key="2">
    <source>
        <dbReference type="EMBL" id="ORD97220.1"/>
    </source>
</evidence>
<dbReference type="VEuPathDB" id="MicrosporidiaDB:A0H76_2767"/>
<keyword evidence="1" id="KW-0732">Signal</keyword>
<evidence type="ECO:0008006" key="4">
    <source>
        <dbReference type="Google" id="ProtNLM"/>
    </source>
</evidence>
<accession>A0A1X0QBR1</accession>
<feature type="chain" id="PRO_5012959018" description="Fam-b protein" evidence="1">
    <location>
        <begin position="22"/>
        <end position="117"/>
    </location>
</feature>
<organism evidence="2 3">
    <name type="scientific">Hepatospora eriocheir</name>
    <dbReference type="NCBI Taxonomy" id="1081669"/>
    <lineage>
        <taxon>Eukaryota</taxon>
        <taxon>Fungi</taxon>
        <taxon>Fungi incertae sedis</taxon>
        <taxon>Microsporidia</taxon>
        <taxon>Hepatosporidae</taxon>
        <taxon>Hepatospora</taxon>
    </lineage>
</organism>
<evidence type="ECO:0000313" key="3">
    <source>
        <dbReference type="Proteomes" id="UP000192356"/>
    </source>
</evidence>
<name>A0A1X0QBR1_9MICR</name>
<feature type="signal peptide" evidence="1">
    <location>
        <begin position="1"/>
        <end position="21"/>
    </location>
</feature>
<reference evidence="2 3" key="1">
    <citation type="journal article" date="2017" name="Environ. Microbiol.">
        <title>Decay of the glycolytic pathway and adaptation to intranuclear parasitism within Enterocytozoonidae microsporidia.</title>
        <authorList>
            <person name="Wiredu Boakye D."/>
            <person name="Jaroenlak P."/>
            <person name="Prachumwat A."/>
            <person name="Williams T.A."/>
            <person name="Bateman K.S."/>
            <person name="Itsathitphaisarn O."/>
            <person name="Sritunyalucksana K."/>
            <person name="Paszkiewicz K.H."/>
            <person name="Moore K.A."/>
            <person name="Stentiford G.D."/>
            <person name="Williams B.A."/>
        </authorList>
    </citation>
    <scope>NUCLEOTIDE SEQUENCE [LARGE SCALE GENOMIC DNA]</scope>
    <source>
        <strain evidence="2 3">GB1</strain>
    </source>
</reference>
<evidence type="ECO:0000256" key="1">
    <source>
        <dbReference type="SAM" id="SignalP"/>
    </source>
</evidence>
<dbReference type="EMBL" id="LVKB01000035">
    <property type="protein sequence ID" value="ORD97220.1"/>
    <property type="molecule type" value="Genomic_DNA"/>
</dbReference>
<keyword evidence="3" id="KW-1185">Reference proteome</keyword>
<protein>
    <recommendedName>
        <fullName evidence="4">Fam-b protein</fullName>
    </recommendedName>
</protein>